<feature type="region of interest" description="Disordered" evidence="1">
    <location>
        <begin position="1"/>
        <end position="83"/>
    </location>
</feature>
<dbReference type="GeneID" id="87872328"/>
<feature type="compositionally biased region" description="Low complexity" evidence="1">
    <location>
        <begin position="60"/>
        <end position="69"/>
    </location>
</feature>
<gene>
    <name evidence="2" type="ORF">B0T23DRAFT_312810</name>
</gene>
<reference evidence="2 3" key="1">
    <citation type="journal article" date="2023" name="Mol. Phylogenet. Evol.">
        <title>Genome-scale phylogeny and comparative genomics of the fungal order Sordariales.</title>
        <authorList>
            <person name="Hensen N."/>
            <person name="Bonometti L."/>
            <person name="Westerberg I."/>
            <person name="Brannstrom I.O."/>
            <person name="Guillou S."/>
            <person name="Cros-Aarteil S."/>
            <person name="Calhoun S."/>
            <person name="Haridas S."/>
            <person name="Kuo A."/>
            <person name="Mondo S."/>
            <person name="Pangilinan J."/>
            <person name="Riley R."/>
            <person name="LaButti K."/>
            <person name="Andreopoulos B."/>
            <person name="Lipzen A."/>
            <person name="Chen C."/>
            <person name="Yan M."/>
            <person name="Daum C."/>
            <person name="Ng V."/>
            <person name="Clum A."/>
            <person name="Steindorff A."/>
            <person name="Ohm R.A."/>
            <person name="Martin F."/>
            <person name="Silar P."/>
            <person name="Natvig D.O."/>
            <person name="Lalanne C."/>
            <person name="Gautier V."/>
            <person name="Ament-Velasquez S.L."/>
            <person name="Kruys A."/>
            <person name="Hutchinson M.I."/>
            <person name="Powell A.J."/>
            <person name="Barry K."/>
            <person name="Miller A.N."/>
            <person name="Grigoriev I.V."/>
            <person name="Debuchy R."/>
            <person name="Gladieux P."/>
            <person name="Hiltunen Thoren M."/>
            <person name="Johannesson H."/>
        </authorList>
    </citation>
    <scope>NUCLEOTIDE SEQUENCE [LARGE SCALE GENOMIC DNA]</scope>
    <source>
        <strain evidence="2 3">FGSC 10403</strain>
    </source>
</reference>
<organism evidence="2 3">
    <name type="scientific">Neurospora hispaniola</name>
    <dbReference type="NCBI Taxonomy" id="588809"/>
    <lineage>
        <taxon>Eukaryota</taxon>
        <taxon>Fungi</taxon>
        <taxon>Dikarya</taxon>
        <taxon>Ascomycota</taxon>
        <taxon>Pezizomycotina</taxon>
        <taxon>Sordariomycetes</taxon>
        <taxon>Sordariomycetidae</taxon>
        <taxon>Sordariales</taxon>
        <taxon>Sordariaceae</taxon>
        <taxon>Neurospora</taxon>
    </lineage>
</organism>
<comment type="caution">
    <text evidence="2">The sequence shown here is derived from an EMBL/GenBank/DDBJ whole genome shotgun (WGS) entry which is preliminary data.</text>
</comment>
<feature type="compositionally biased region" description="Basic residues" evidence="1">
    <location>
        <begin position="70"/>
        <end position="83"/>
    </location>
</feature>
<dbReference type="AlphaFoldDB" id="A0AAJ0MT15"/>
<evidence type="ECO:0000313" key="2">
    <source>
        <dbReference type="EMBL" id="KAK3494921.1"/>
    </source>
</evidence>
<dbReference type="RefSeq" id="XP_062694350.1">
    <property type="nucleotide sequence ID" value="XM_062834706.1"/>
</dbReference>
<evidence type="ECO:0000256" key="1">
    <source>
        <dbReference type="SAM" id="MobiDB-lite"/>
    </source>
</evidence>
<feature type="compositionally biased region" description="Polar residues" evidence="1">
    <location>
        <begin position="28"/>
        <end position="39"/>
    </location>
</feature>
<dbReference type="Proteomes" id="UP001285908">
    <property type="component" value="Unassembled WGS sequence"/>
</dbReference>
<name>A0AAJ0MT15_9PEZI</name>
<protein>
    <submittedName>
        <fullName evidence="2">Uncharacterized protein</fullName>
    </submittedName>
</protein>
<evidence type="ECO:0000313" key="3">
    <source>
        <dbReference type="Proteomes" id="UP001285908"/>
    </source>
</evidence>
<keyword evidence="3" id="KW-1185">Reference proteome</keyword>
<accession>A0AAJ0MT15</accession>
<feature type="compositionally biased region" description="Pro residues" evidence="1">
    <location>
        <begin position="1"/>
        <end position="21"/>
    </location>
</feature>
<sequence>MSRPRPPPLQLNPVLPTPPVTPDKLQHHLTSTSPNQTAWTPREPKSVRFALPSAQTPGPKSKFSKTATFKTHHSQTTKAKSKKIPAKPYSASLNRLMVRYYALVQSLCESNLSESKFKSKVADDKLPSKCRGILAPPPSPVNPVFSPVRDIQIQIQQRKPLQAIRSHAHASIYKPLTAIAPVLTLPLLPSLEAEKEVRKVLKRAKRGLKILEELVASKSQGSDLELNLDLDQNMGMDEMDLNRELAHVGSGDRMDLDLNGSGSAHMHIFGPGGRLGAAECRRGSQKMMTKEREMEAIQEGVAMMSLEETRGLPHLRVPGRKVEGLSSAGFCGIGVNWEGFQGEVCDDIVGRKEQAQDEAVLTGVGGLMSI</sequence>
<proteinExistence type="predicted"/>
<dbReference type="EMBL" id="JAULSX010000003">
    <property type="protein sequence ID" value="KAK3494921.1"/>
    <property type="molecule type" value="Genomic_DNA"/>
</dbReference>